<reference evidence="3 4" key="1">
    <citation type="submission" date="2017-04" db="EMBL/GenBank/DDBJ databases">
        <authorList>
            <person name="Afonso C.L."/>
            <person name="Miller P.J."/>
            <person name="Scott M.A."/>
            <person name="Spackman E."/>
            <person name="Goraichik I."/>
            <person name="Dimitrov K.M."/>
            <person name="Suarez D.L."/>
            <person name="Swayne D.E."/>
        </authorList>
    </citation>
    <scope>NUCLEOTIDE SEQUENCE [LARGE SCALE GENOMIC DNA]</scope>
    <source>
        <strain evidence="3 4">609q</strain>
    </source>
</reference>
<dbReference type="PROSITE" id="PS50943">
    <property type="entry name" value="HTH_CROC1"/>
    <property type="match status" value="1"/>
</dbReference>
<name>A0A256LE99_9LACO</name>
<reference evidence="4 5" key="3">
    <citation type="submission" date="2017-09" db="EMBL/GenBank/DDBJ databases">
        <title>Tripartite evolution among Lactobacillus johnsonii, Lactobacillus taiwanensis, Lactobacillus reuteri and their rodent host.</title>
        <authorList>
            <person name="Wang T."/>
            <person name="Knowles S."/>
            <person name="Cheng C."/>
        </authorList>
    </citation>
    <scope>NUCLEOTIDE SEQUENCE [LARGE SCALE GENOMIC DNA]</scope>
    <source>
        <strain evidence="3 4">609q</strain>
        <strain evidence="2 5">609u</strain>
    </source>
</reference>
<protein>
    <submittedName>
        <fullName evidence="3">Transcriptional activator, Rgg/GadR/MutR family domain-containing protein</fullName>
    </submittedName>
</protein>
<feature type="domain" description="HTH cro/C1-type" evidence="1">
    <location>
        <begin position="7"/>
        <end position="51"/>
    </location>
</feature>
<sequence length="282" mass="33405">MTIGELLKEYRLKKGLTQKQFADGIVSTSYYSKVEKNEHRITVEDLVTILEHNDIAMWSFFRKLSLKGDFQHEYIIKLENDVLDAYYHSDKKKVEEIREDVEESTVSNKDEYLLTIDGWLEILKKDDEEPNLEVRNALKDKIFNIPDINKDKLNLFCNFMEFYDLESNVMITKNAINKFIDSNDTESQEVLLAIMDNLLYLSIKENNFNYVNYIISNAEKLPLKPQFYFYQNIISFYKHLTNYHFNDNKDDIDVCRAIIKSMKLTGMKSYGTELEEFLNNHI</sequence>
<dbReference type="GO" id="GO:0003677">
    <property type="term" value="F:DNA binding"/>
    <property type="evidence" value="ECO:0007669"/>
    <property type="project" value="InterPro"/>
</dbReference>
<evidence type="ECO:0000313" key="3">
    <source>
        <dbReference type="EMBL" id="OYR91765.1"/>
    </source>
</evidence>
<dbReference type="EMBL" id="NGNV01000016">
    <property type="protein sequence ID" value="OYR88167.1"/>
    <property type="molecule type" value="Genomic_DNA"/>
</dbReference>
<dbReference type="Pfam" id="PF21259">
    <property type="entry name" value="Rgg_C"/>
    <property type="match status" value="1"/>
</dbReference>
<dbReference type="PANTHER" id="PTHR37038">
    <property type="entry name" value="TRANSCRIPTIONAL REGULATOR-RELATED"/>
    <property type="match status" value="1"/>
</dbReference>
<dbReference type="Proteomes" id="UP000215828">
    <property type="component" value="Unassembled WGS sequence"/>
</dbReference>
<keyword evidence="5" id="KW-1185">Reference proteome</keyword>
<dbReference type="AlphaFoldDB" id="A0A256LE99"/>
<dbReference type="InterPro" id="IPR053163">
    <property type="entry name" value="HTH-type_regulator_Rgg"/>
</dbReference>
<dbReference type="InterPro" id="IPR010982">
    <property type="entry name" value="Lambda_DNA-bd_dom_sf"/>
</dbReference>
<dbReference type="Pfam" id="PF01381">
    <property type="entry name" value="HTH_3"/>
    <property type="match status" value="1"/>
</dbReference>
<evidence type="ECO:0000313" key="2">
    <source>
        <dbReference type="EMBL" id="OYR88167.1"/>
    </source>
</evidence>
<reference evidence="2 5" key="2">
    <citation type="submission" date="2017-05" db="EMBL/GenBank/DDBJ databases">
        <authorList>
            <person name="Lin X.B."/>
            <person name="Stothard P."/>
            <person name="Tasseva G."/>
            <person name="Walter J."/>
        </authorList>
    </citation>
    <scope>NUCLEOTIDE SEQUENCE [LARGE SCALE GENOMIC DNA]</scope>
    <source>
        <strain evidence="2 5">609u</strain>
    </source>
</reference>
<dbReference type="SUPFAM" id="SSF47413">
    <property type="entry name" value="lambda repressor-like DNA-binding domains"/>
    <property type="match status" value="1"/>
</dbReference>
<gene>
    <name evidence="2" type="ORF">CBF53_04875</name>
    <name evidence="3" type="ORF">CBF70_05670</name>
</gene>
<dbReference type="RefSeq" id="WP_094496800.1">
    <property type="nucleotide sequence ID" value="NZ_NGNV01000016.1"/>
</dbReference>
<dbReference type="SMART" id="SM00530">
    <property type="entry name" value="HTH_XRE"/>
    <property type="match status" value="1"/>
</dbReference>
<evidence type="ECO:0000313" key="5">
    <source>
        <dbReference type="Proteomes" id="UP000216316"/>
    </source>
</evidence>
<organism evidence="3 4">
    <name type="scientific">Lactobacillus taiwanensis</name>
    <dbReference type="NCBI Taxonomy" id="508451"/>
    <lineage>
        <taxon>Bacteria</taxon>
        <taxon>Bacillati</taxon>
        <taxon>Bacillota</taxon>
        <taxon>Bacilli</taxon>
        <taxon>Lactobacillales</taxon>
        <taxon>Lactobacillaceae</taxon>
        <taxon>Lactobacillus</taxon>
    </lineage>
</organism>
<dbReference type="EMBL" id="NGNX01000017">
    <property type="protein sequence ID" value="OYR91765.1"/>
    <property type="molecule type" value="Genomic_DNA"/>
</dbReference>
<dbReference type="InterPro" id="IPR010057">
    <property type="entry name" value="Transcription_activator_Rgg_C"/>
</dbReference>
<accession>A0A256LE99</accession>
<evidence type="ECO:0000259" key="1">
    <source>
        <dbReference type="PROSITE" id="PS50943"/>
    </source>
</evidence>
<proteinExistence type="predicted"/>
<dbReference type="Gene3D" id="1.25.40.400">
    <property type="match status" value="1"/>
</dbReference>
<evidence type="ECO:0000313" key="4">
    <source>
        <dbReference type="Proteomes" id="UP000215828"/>
    </source>
</evidence>
<dbReference type="PANTHER" id="PTHR37038:SF12">
    <property type="entry name" value="TRANSCRIPTIONAL REGULATOR"/>
    <property type="match status" value="1"/>
</dbReference>
<dbReference type="Proteomes" id="UP000216316">
    <property type="component" value="Unassembled WGS sequence"/>
</dbReference>
<comment type="caution">
    <text evidence="3">The sequence shown here is derived from an EMBL/GenBank/DDBJ whole genome shotgun (WGS) entry which is preliminary data.</text>
</comment>
<dbReference type="NCBIfam" id="TIGR01716">
    <property type="entry name" value="RGG_Cterm"/>
    <property type="match status" value="1"/>
</dbReference>
<dbReference type="Gene3D" id="1.10.260.40">
    <property type="entry name" value="lambda repressor-like DNA-binding domains"/>
    <property type="match status" value="1"/>
</dbReference>
<dbReference type="CDD" id="cd00093">
    <property type="entry name" value="HTH_XRE"/>
    <property type="match status" value="1"/>
</dbReference>
<dbReference type="InterPro" id="IPR001387">
    <property type="entry name" value="Cro/C1-type_HTH"/>
</dbReference>